<keyword evidence="4" id="KW-0482">Metalloprotease</keyword>
<keyword evidence="2" id="KW-0645">Protease</keyword>
<evidence type="ECO:0000256" key="1">
    <source>
        <dbReference type="ARBA" id="ARBA00001947"/>
    </source>
</evidence>
<reference evidence="5" key="1">
    <citation type="submission" date="2021-02" db="EMBL/GenBank/DDBJ databases">
        <authorList>
            <person name="Dougan E. K."/>
            <person name="Rhodes N."/>
            <person name="Thang M."/>
            <person name="Chan C."/>
        </authorList>
    </citation>
    <scope>NUCLEOTIDE SEQUENCE</scope>
</reference>
<dbReference type="GO" id="GO:0008237">
    <property type="term" value="F:metallopeptidase activity"/>
    <property type="evidence" value="ECO:0007669"/>
    <property type="project" value="UniProtKB-KW"/>
</dbReference>
<comment type="caution">
    <text evidence="5">The sequence shown here is derived from an EMBL/GenBank/DDBJ whole genome shotgun (WGS) entry which is preliminary data.</text>
</comment>
<dbReference type="GO" id="GO:0006508">
    <property type="term" value="P:proteolysis"/>
    <property type="evidence" value="ECO:0007669"/>
    <property type="project" value="UniProtKB-KW"/>
</dbReference>
<proteinExistence type="predicted"/>
<organism evidence="5 6">
    <name type="scientific">Symbiodinium pilosum</name>
    <name type="common">Dinoflagellate</name>
    <dbReference type="NCBI Taxonomy" id="2952"/>
    <lineage>
        <taxon>Eukaryota</taxon>
        <taxon>Sar</taxon>
        <taxon>Alveolata</taxon>
        <taxon>Dinophyceae</taxon>
        <taxon>Suessiales</taxon>
        <taxon>Symbiodiniaceae</taxon>
        <taxon>Symbiodinium</taxon>
    </lineage>
</organism>
<dbReference type="OrthoDB" id="449345at2759"/>
<evidence type="ECO:0000256" key="2">
    <source>
        <dbReference type="ARBA" id="ARBA00022670"/>
    </source>
</evidence>
<dbReference type="AlphaFoldDB" id="A0A812R2P7"/>
<keyword evidence="6" id="KW-1185">Reference proteome</keyword>
<keyword evidence="3" id="KW-0378">Hydrolase</keyword>
<name>A0A812R2P7_SYMPI</name>
<dbReference type="Proteomes" id="UP000649617">
    <property type="component" value="Unassembled WGS sequence"/>
</dbReference>
<dbReference type="PANTHER" id="PTHR31817:SF0">
    <property type="entry name" value="CHROMOSOME UNDETERMINED SCAFFOLD_67, WHOLE GENOME SHOTGUN SEQUENCE"/>
    <property type="match status" value="1"/>
</dbReference>
<sequence>MPVNQEKGERLSYSSCETAENYTDIVQTVEATSASALRGSSFSDSQTLSGDAFWILLVNVSGQNSSSEHVWSRHIVRKMSKVTSHENVRSLKTTFMLGFKNSVTAKVKLIGGAASEQEIRLQSALQETVQEMVKTSEDISEERTISVKSTIPPYGSLILYQLQMSVPDMGAHFAFDVVSSYNGPIMKVPFKVEVGYNLESASQVLDSLARTKPKRHNKKEWASIRKSLEDSVAQPLETRVDRLMSVLQDTHPGSNNKKVHGSCGGPDSFMQLMYGEEKADCEELRDMVAAYLKDQNVEDKVEIRLVDGMLSAANVATLGEGRYVVNIAKGPVSKPILQSICDHEVGTHLLRMMNDEHQVWHGCRDRYKLQNPWTTEEGFATLNTSSLLAFVLVKYMNVRVQGLRARHTALLIVVDVWHRRRRAACNYELKTPIESAKQDAHQCSITNFTSC</sequence>
<gene>
    <name evidence="5" type="ORF">SPIL2461_LOCUS10293</name>
</gene>
<protein>
    <submittedName>
        <fullName evidence="5">Uncharacterized protein</fullName>
    </submittedName>
</protein>
<evidence type="ECO:0000313" key="5">
    <source>
        <dbReference type="EMBL" id="CAE7417746.1"/>
    </source>
</evidence>
<evidence type="ECO:0000313" key="6">
    <source>
        <dbReference type="Proteomes" id="UP000649617"/>
    </source>
</evidence>
<evidence type="ECO:0000256" key="3">
    <source>
        <dbReference type="ARBA" id="ARBA00022801"/>
    </source>
</evidence>
<dbReference type="InterPro" id="IPR012548">
    <property type="entry name" value="MATCAP"/>
</dbReference>
<accession>A0A812R2P7</accession>
<comment type="cofactor">
    <cofactor evidence="1">
        <name>Zn(2+)</name>
        <dbReference type="ChEBI" id="CHEBI:29105"/>
    </cofactor>
</comment>
<dbReference type="PANTHER" id="PTHR31817">
    <property type="match status" value="1"/>
</dbReference>
<evidence type="ECO:0000256" key="4">
    <source>
        <dbReference type="ARBA" id="ARBA00023049"/>
    </source>
</evidence>
<dbReference type="EMBL" id="CAJNIZ010018890">
    <property type="protein sequence ID" value="CAE7417746.1"/>
    <property type="molecule type" value="Genomic_DNA"/>
</dbReference>